<reference evidence="1" key="1">
    <citation type="submission" date="2020-04" db="EMBL/GenBank/DDBJ databases">
        <authorList>
            <person name="Zhang T."/>
        </authorList>
    </citation>
    <scope>NUCLEOTIDE SEQUENCE</scope>
    <source>
        <strain evidence="1">HKST-UBA02</strain>
    </source>
</reference>
<proteinExistence type="predicted"/>
<comment type="caution">
    <text evidence="1">The sequence shown here is derived from an EMBL/GenBank/DDBJ whole genome shotgun (WGS) entry which is preliminary data.</text>
</comment>
<organism evidence="1 2">
    <name type="scientific">Eiseniibacteriota bacterium</name>
    <dbReference type="NCBI Taxonomy" id="2212470"/>
    <lineage>
        <taxon>Bacteria</taxon>
        <taxon>Candidatus Eiseniibacteriota</taxon>
    </lineage>
</organism>
<dbReference type="EMBL" id="JAGQHS010000499">
    <property type="protein sequence ID" value="MCA9759791.1"/>
    <property type="molecule type" value="Genomic_DNA"/>
</dbReference>
<name>A0A956NJ86_UNCEI</name>
<reference evidence="1" key="2">
    <citation type="journal article" date="2021" name="Microbiome">
        <title>Successional dynamics and alternative stable states in a saline activated sludge microbial community over 9 years.</title>
        <authorList>
            <person name="Wang Y."/>
            <person name="Ye J."/>
            <person name="Ju F."/>
            <person name="Liu L."/>
            <person name="Boyd J.A."/>
            <person name="Deng Y."/>
            <person name="Parks D.H."/>
            <person name="Jiang X."/>
            <person name="Yin X."/>
            <person name="Woodcroft B.J."/>
            <person name="Tyson G.W."/>
            <person name="Hugenholtz P."/>
            <person name="Polz M.F."/>
            <person name="Zhang T."/>
        </authorList>
    </citation>
    <scope>NUCLEOTIDE SEQUENCE</scope>
    <source>
        <strain evidence="1">HKST-UBA02</strain>
    </source>
</reference>
<feature type="non-terminal residue" evidence="1">
    <location>
        <position position="273"/>
    </location>
</feature>
<protein>
    <submittedName>
        <fullName evidence="1">Uncharacterized protein</fullName>
    </submittedName>
</protein>
<gene>
    <name evidence="1" type="ORF">KDA27_28600</name>
</gene>
<dbReference type="Proteomes" id="UP000739538">
    <property type="component" value="Unassembled WGS sequence"/>
</dbReference>
<sequence>MRGFIAGFVLVLPLILGAFSDDTAAERYLPLDSYEDLYDALDRVEIDSERVADVEYLSLQREAAILTLGPGTLALLAPVEGRVAGAVFVGEAHLSLTPPTRIESEHLARVMKESPFEVDLESIVFFFADGTERELESRLQFGPGKVDNATKRTLEGAKEYLLRKETKEIRAGFARSLLDGVVHPYFFSVMERQYEDPVFFGSDPYEEEEVRFLRKAKVYYDKLTEVVTQFDYMSDLARKAQGGSEDPPRIRVPHYGIDLTLEGGMNAQAAVEM</sequence>
<evidence type="ECO:0000313" key="1">
    <source>
        <dbReference type="EMBL" id="MCA9759791.1"/>
    </source>
</evidence>
<dbReference type="AlphaFoldDB" id="A0A956NJ86"/>
<accession>A0A956NJ86</accession>
<evidence type="ECO:0000313" key="2">
    <source>
        <dbReference type="Proteomes" id="UP000739538"/>
    </source>
</evidence>